<accession>A0A0N9WAP1</accession>
<evidence type="ECO:0008006" key="4">
    <source>
        <dbReference type="Google" id="ProtNLM"/>
    </source>
</evidence>
<feature type="chain" id="PRO_5006040029" description="DUF3829 domain-containing protein" evidence="1">
    <location>
        <begin position="27"/>
        <end position="360"/>
    </location>
</feature>
<organism evidence="2 3">
    <name type="scientific">Pseudomonas fluorescens</name>
    <dbReference type="NCBI Taxonomy" id="294"/>
    <lineage>
        <taxon>Bacteria</taxon>
        <taxon>Pseudomonadati</taxon>
        <taxon>Pseudomonadota</taxon>
        <taxon>Gammaproteobacteria</taxon>
        <taxon>Pseudomonadales</taxon>
        <taxon>Pseudomonadaceae</taxon>
        <taxon>Pseudomonas</taxon>
    </lineage>
</organism>
<evidence type="ECO:0000256" key="1">
    <source>
        <dbReference type="SAM" id="SignalP"/>
    </source>
</evidence>
<sequence>MNNIAKSLVLSVFLAGLSGYSLIALAANDGVFKSKRADINTQKSYGLLLEQLKSVEIWESLGSARDGGVAKSLLAYQKLSEIYSPLIVENGEPVVPTYTVDSLNLKDIDGFRAFASRVQYDKKFTPNENTCSAAMTFVFPRQIADLLSDTRPTYVYGIRQSNDILEKLRSKRIEQGVTDLYYLKSLCANQKDINYYNGYINFFTNLQTDIKIILPIVDQNYLASVAKQQSLPQPKTRPPRPFDLPKAMKFASCSALFTSFNQVIQSHGQPGNPAVTDGGIDMAIASVVYSNVDYLLNNTQPWVDKYTTEISANLVNVEAMFRPMAEGCVATYRANLTEINMYGDEAKVEFYTKAKALTNQ</sequence>
<reference evidence="2 3" key="2">
    <citation type="journal article" date="2018" name="Nature">
        <title>Mutant phenotypes for thousands of bacterial genes of unknown function.</title>
        <authorList>
            <person name="Price M.N."/>
            <person name="Wetmore K.M."/>
            <person name="Waters R.J."/>
            <person name="Callaghan M."/>
            <person name="Ray J."/>
            <person name="Liu H."/>
            <person name="Kuehl J.V."/>
            <person name="Melnyk R.A."/>
            <person name="Lamson J.S."/>
            <person name="Suh Y."/>
            <person name="Carlson H.K."/>
            <person name="Esquivel Z."/>
            <person name="Sadeeshkumar H."/>
            <person name="Chakraborty R."/>
            <person name="Zane G.M."/>
            <person name="Rubin B.E."/>
            <person name="Wall J.D."/>
            <person name="Visel A."/>
            <person name="Bristow J."/>
            <person name="Blow M.J."/>
            <person name="Arkin A.P."/>
            <person name="Deutschbauer A.M."/>
        </authorList>
    </citation>
    <scope>NUCLEOTIDE SEQUENCE [LARGE SCALE GENOMIC DNA]</scope>
    <source>
        <strain evidence="2 3">FW300-N2E3</strain>
    </source>
</reference>
<dbReference type="OrthoDB" id="7025565at2"/>
<name>A0A0N9WAP1_PSEFL</name>
<gene>
    <name evidence="2" type="ORF">AO353_26085</name>
</gene>
<dbReference type="Proteomes" id="UP000066487">
    <property type="component" value="Chromosome"/>
</dbReference>
<feature type="signal peptide" evidence="1">
    <location>
        <begin position="1"/>
        <end position="26"/>
    </location>
</feature>
<evidence type="ECO:0000313" key="3">
    <source>
        <dbReference type="Proteomes" id="UP000066487"/>
    </source>
</evidence>
<keyword evidence="1" id="KW-0732">Signal</keyword>
<dbReference type="AlphaFoldDB" id="A0A0N9WAP1"/>
<proteinExistence type="predicted"/>
<dbReference type="RefSeq" id="WP_054597565.1">
    <property type="nucleotide sequence ID" value="NZ_CP012830.1"/>
</dbReference>
<evidence type="ECO:0000313" key="2">
    <source>
        <dbReference type="EMBL" id="ALI04363.1"/>
    </source>
</evidence>
<dbReference type="EMBL" id="CP012830">
    <property type="protein sequence ID" value="ALI04363.1"/>
    <property type="molecule type" value="Genomic_DNA"/>
</dbReference>
<reference evidence="3" key="1">
    <citation type="submission" date="2015-09" db="EMBL/GenBank/DDBJ databases">
        <title>Whole genome sequence of Pseudomonas fluorescens FW300-N2E3.</title>
        <authorList>
            <person name="Ray J."/>
            <person name="Melnyk R."/>
            <person name="Deutschbauer A."/>
        </authorList>
    </citation>
    <scope>NUCLEOTIDE SEQUENCE [LARGE SCALE GENOMIC DNA]</scope>
    <source>
        <strain evidence="3">FW300-N2E3</strain>
    </source>
</reference>
<protein>
    <recommendedName>
        <fullName evidence="4">DUF3829 domain-containing protein</fullName>
    </recommendedName>
</protein>